<dbReference type="InterPro" id="IPR000847">
    <property type="entry name" value="LysR_HTH_N"/>
</dbReference>
<dbReference type="KEGG" id="pxv:FXF36_06130"/>
<keyword evidence="4" id="KW-0804">Transcription</keyword>
<dbReference type="Gene3D" id="1.10.10.10">
    <property type="entry name" value="Winged helix-like DNA-binding domain superfamily/Winged helix DNA-binding domain"/>
    <property type="match status" value="1"/>
</dbReference>
<dbReference type="GO" id="GO:0032993">
    <property type="term" value="C:protein-DNA complex"/>
    <property type="evidence" value="ECO:0007669"/>
    <property type="project" value="TreeGrafter"/>
</dbReference>
<name>A0A5P6VP80_PSEXY</name>
<dbReference type="InterPro" id="IPR005119">
    <property type="entry name" value="LysR_subst-bd"/>
</dbReference>
<keyword evidence="3" id="KW-0238">DNA-binding</keyword>
<dbReference type="PROSITE" id="PS50931">
    <property type="entry name" value="HTH_LYSR"/>
    <property type="match status" value="1"/>
</dbReference>
<comment type="similarity">
    <text evidence="1">Belongs to the LysR transcriptional regulatory family.</text>
</comment>
<evidence type="ECO:0000313" key="6">
    <source>
        <dbReference type="EMBL" id="QFJ54466.1"/>
    </source>
</evidence>
<dbReference type="GO" id="GO:0003700">
    <property type="term" value="F:DNA-binding transcription factor activity"/>
    <property type="evidence" value="ECO:0007669"/>
    <property type="project" value="InterPro"/>
</dbReference>
<evidence type="ECO:0000259" key="5">
    <source>
        <dbReference type="PROSITE" id="PS50931"/>
    </source>
</evidence>
<dbReference type="Gene3D" id="3.40.190.290">
    <property type="match status" value="1"/>
</dbReference>
<organism evidence="6 7">
    <name type="scientific">Pseudobutyrivibrio xylanivorans</name>
    <dbReference type="NCBI Taxonomy" id="185007"/>
    <lineage>
        <taxon>Bacteria</taxon>
        <taxon>Bacillati</taxon>
        <taxon>Bacillota</taxon>
        <taxon>Clostridia</taxon>
        <taxon>Lachnospirales</taxon>
        <taxon>Lachnospiraceae</taxon>
        <taxon>Pseudobutyrivibrio</taxon>
    </lineage>
</organism>
<dbReference type="Pfam" id="PF00126">
    <property type="entry name" value="HTH_1"/>
    <property type="match status" value="1"/>
</dbReference>
<dbReference type="AlphaFoldDB" id="A0A5P6VP80"/>
<keyword evidence="2" id="KW-0805">Transcription regulation</keyword>
<dbReference type="PANTHER" id="PTHR30346">
    <property type="entry name" value="TRANSCRIPTIONAL DUAL REGULATOR HCAR-RELATED"/>
    <property type="match status" value="1"/>
</dbReference>
<evidence type="ECO:0000256" key="4">
    <source>
        <dbReference type="ARBA" id="ARBA00023163"/>
    </source>
</evidence>
<dbReference type="InterPro" id="IPR036388">
    <property type="entry name" value="WH-like_DNA-bd_sf"/>
</dbReference>
<dbReference type="InterPro" id="IPR036390">
    <property type="entry name" value="WH_DNA-bd_sf"/>
</dbReference>
<protein>
    <submittedName>
        <fullName evidence="6">LysR family transcriptional regulator</fullName>
    </submittedName>
</protein>
<evidence type="ECO:0000256" key="2">
    <source>
        <dbReference type="ARBA" id="ARBA00023015"/>
    </source>
</evidence>
<feature type="domain" description="HTH lysR-type" evidence="5">
    <location>
        <begin position="1"/>
        <end position="58"/>
    </location>
</feature>
<reference evidence="7" key="1">
    <citation type="submission" date="2019-08" db="EMBL/GenBank/DDBJ databases">
        <title>Complete Genome Sequence of the Polysaccharide-Degrading Rumen Bacterium Pseudobutyrivibrio xylanivorans MA3014.</title>
        <authorList>
            <person name="Palevich N."/>
            <person name="Maclean P.H."/>
            <person name="Kelly W.J."/>
            <person name="Leahy S.C."/>
            <person name="Rakonjac J."/>
            <person name="Attwood G.T."/>
        </authorList>
    </citation>
    <scope>NUCLEOTIDE SEQUENCE [LARGE SCALE GENOMIC DNA]</scope>
    <source>
        <strain evidence="7">MA3014</strain>
    </source>
</reference>
<gene>
    <name evidence="6" type="ORF">FXF36_06130</name>
</gene>
<proteinExistence type="inferred from homology"/>
<dbReference type="PANTHER" id="PTHR30346:SF0">
    <property type="entry name" value="HCA OPERON TRANSCRIPTIONAL ACTIVATOR HCAR"/>
    <property type="match status" value="1"/>
</dbReference>
<dbReference type="Pfam" id="PF03466">
    <property type="entry name" value="LysR_substrate"/>
    <property type="match status" value="1"/>
</dbReference>
<sequence length="286" mass="32608">MNMRNLKCFQIVYEEKNLQVAAGKLFLSPQGLSKIIKSLEEECGMPLFVRSKDGFMPTEAGKIYYEKSHEILKDINEMFFSIGSLVKREKHFRIGFSAGVIRTIDIPAVNRFMKANPEIVANWDEQDNEIVLEQVLNGVIDCGLVVGRPNVQGLICQLIKSVEIVLYVYKGHKFWDREQINIIDLTDEPIVSMNRKYHIYQNLMNACHMKDFHPNIVARVVDGATIYSLVRNGIGVGISPKLFPKDDNIRAIPITDAYSWDLYGVYLENSPDAEMAKRFINVTLGE</sequence>
<dbReference type="SUPFAM" id="SSF46785">
    <property type="entry name" value="Winged helix' DNA-binding domain"/>
    <property type="match status" value="1"/>
</dbReference>
<dbReference type="Proteomes" id="UP000327030">
    <property type="component" value="Chromosome 1"/>
</dbReference>
<evidence type="ECO:0000256" key="1">
    <source>
        <dbReference type="ARBA" id="ARBA00009437"/>
    </source>
</evidence>
<dbReference type="OrthoDB" id="1652954at2"/>
<dbReference type="EMBL" id="CP043028">
    <property type="protein sequence ID" value="QFJ54466.1"/>
    <property type="molecule type" value="Genomic_DNA"/>
</dbReference>
<accession>A0A5P6VP80</accession>
<dbReference type="CDD" id="cd05466">
    <property type="entry name" value="PBP2_LTTR_substrate"/>
    <property type="match status" value="1"/>
</dbReference>
<evidence type="ECO:0000313" key="7">
    <source>
        <dbReference type="Proteomes" id="UP000327030"/>
    </source>
</evidence>
<dbReference type="GO" id="GO:0003677">
    <property type="term" value="F:DNA binding"/>
    <property type="evidence" value="ECO:0007669"/>
    <property type="project" value="UniProtKB-KW"/>
</dbReference>
<evidence type="ECO:0000256" key="3">
    <source>
        <dbReference type="ARBA" id="ARBA00023125"/>
    </source>
</evidence>
<dbReference type="SUPFAM" id="SSF53850">
    <property type="entry name" value="Periplasmic binding protein-like II"/>
    <property type="match status" value="1"/>
</dbReference>